<dbReference type="PROSITE" id="PS00922">
    <property type="entry name" value="TRANSGLYCOSYLASE"/>
    <property type="match status" value="1"/>
</dbReference>
<dbReference type="InterPro" id="IPR023346">
    <property type="entry name" value="Lysozyme-like_dom_sf"/>
</dbReference>
<comment type="similarity">
    <text evidence="2">Belongs to the virb1 family.</text>
</comment>
<dbReference type="Gene3D" id="1.10.530.10">
    <property type="match status" value="1"/>
</dbReference>
<evidence type="ECO:0000256" key="3">
    <source>
        <dbReference type="ARBA" id="ARBA00022729"/>
    </source>
</evidence>
<evidence type="ECO:0000313" key="6">
    <source>
        <dbReference type="EMBL" id="SLN60786.1"/>
    </source>
</evidence>
<comment type="similarity">
    <text evidence="1">Belongs to the transglycosylase Slt family.</text>
</comment>
<evidence type="ECO:0000313" key="7">
    <source>
        <dbReference type="Proteomes" id="UP000193570"/>
    </source>
</evidence>
<dbReference type="Pfam" id="PF01464">
    <property type="entry name" value="SLT"/>
    <property type="match status" value="1"/>
</dbReference>
<dbReference type="InterPro" id="IPR008258">
    <property type="entry name" value="Transglycosylase_SLT_dom_1"/>
</dbReference>
<dbReference type="EC" id="4.2.2.-" evidence="6"/>
<dbReference type="CDD" id="cd13401">
    <property type="entry name" value="Slt70-like"/>
    <property type="match status" value="1"/>
</dbReference>
<feature type="domain" description="Transglycosylase SLT" evidence="5">
    <location>
        <begin position="487"/>
        <end position="594"/>
    </location>
</feature>
<keyword evidence="7" id="KW-1185">Reference proteome</keyword>
<dbReference type="GO" id="GO:0004553">
    <property type="term" value="F:hydrolase activity, hydrolyzing O-glycosyl compounds"/>
    <property type="evidence" value="ECO:0007669"/>
    <property type="project" value="InterPro"/>
</dbReference>
<evidence type="ECO:0000256" key="2">
    <source>
        <dbReference type="ARBA" id="ARBA00009387"/>
    </source>
</evidence>
<dbReference type="Proteomes" id="UP000193570">
    <property type="component" value="Unassembled WGS sequence"/>
</dbReference>
<dbReference type="InterPro" id="IPR000189">
    <property type="entry name" value="Transglyc_AS"/>
</dbReference>
<keyword evidence="3 4" id="KW-0732">Signal</keyword>
<dbReference type="Gene3D" id="1.25.20.10">
    <property type="entry name" value="Bacterial muramidases"/>
    <property type="match status" value="1"/>
</dbReference>
<evidence type="ECO:0000259" key="5">
    <source>
        <dbReference type="Pfam" id="PF01464"/>
    </source>
</evidence>
<dbReference type="GO" id="GO:0016020">
    <property type="term" value="C:membrane"/>
    <property type="evidence" value="ECO:0007669"/>
    <property type="project" value="InterPro"/>
</dbReference>
<feature type="chain" id="PRO_5013208242" evidence="4">
    <location>
        <begin position="26"/>
        <end position="655"/>
    </location>
</feature>
<dbReference type="PANTHER" id="PTHR37423">
    <property type="entry name" value="SOLUBLE LYTIC MUREIN TRANSGLYCOSYLASE-RELATED"/>
    <property type="match status" value="1"/>
</dbReference>
<accession>A0A1X6ZV86</accession>
<name>A0A1X6ZV86_9RHOB</name>
<proteinExistence type="inferred from homology"/>
<sequence length="655" mass="71300">MVNCKLMSRLWAALLLSIFAAAAHAQDARGLGRAMDLVRSGDWAGATIAARADGAVARDVVMWHKLRDGRGSAAEVQDFIARNPDWPGLAYLREKSEEAITAASHADVRAFFSDSLPQTGSGALSYARALANAGEHGMAEASVVLAWRTLALSSEEIAAFLADHGDLLLPHHAARLDMALWAGWTVNARRMLGLVDDDRRKLAEARLALQEMEAGVDTRIAAVPDSLADDPGLAHDRFEWRMRKGRTDDAAAFLLARSTDAKALGEPSAWASRRRTLARDLMRDGEYDTAYRVAATHYMVPNGEYDYADLEWLSGYLALRFLDDPALAAEHFRRMRDSVATPISLGRAGYWIGRAEEAAGNPDAAQAAYAFGGRYQTSFYGLLAAEAGGIAPDPALAGVSPGAWEDAAFTRSSVFEAATLLLAAGEDTLAERFFTHLAESLEADEIAKLGAMLEEMDRPHIQVMLGKRAAQAGLEVHAPYYPLPGFAARDFPVPTELVLAIARRESEFNPVVVSHAGARGLMQLMPGTARDVSGWLGETYSESRLTSDPAYNARLGSAYLAYLARSFDGNVVMMAAGYNAGPGRPRQWAERFGDFRRGEIDVIDFIEFIPFRETQNYVMRVAESLPIYRARLGLDPHPVPFSQELTGSTLMALGE</sequence>
<evidence type="ECO:0000256" key="1">
    <source>
        <dbReference type="ARBA" id="ARBA00007734"/>
    </source>
</evidence>
<evidence type="ECO:0000256" key="4">
    <source>
        <dbReference type="SAM" id="SignalP"/>
    </source>
</evidence>
<keyword evidence="6" id="KW-0456">Lyase</keyword>
<dbReference type="PANTHER" id="PTHR37423:SF2">
    <property type="entry name" value="MEMBRANE-BOUND LYTIC MUREIN TRANSGLYCOSYLASE C"/>
    <property type="match status" value="1"/>
</dbReference>
<dbReference type="GO" id="GO:0008933">
    <property type="term" value="F:peptidoglycan lytic transglycosylase activity"/>
    <property type="evidence" value="ECO:0007669"/>
    <property type="project" value="InterPro"/>
</dbReference>
<dbReference type="SUPFAM" id="SSF48435">
    <property type="entry name" value="Bacterial muramidases"/>
    <property type="match status" value="1"/>
</dbReference>
<dbReference type="EMBL" id="FWFK01000005">
    <property type="protein sequence ID" value="SLN60786.1"/>
    <property type="molecule type" value="Genomic_DNA"/>
</dbReference>
<dbReference type="SUPFAM" id="SSF53955">
    <property type="entry name" value="Lysozyme-like"/>
    <property type="match status" value="1"/>
</dbReference>
<feature type="signal peptide" evidence="4">
    <location>
        <begin position="1"/>
        <end position="25"/>
    </location>
</feature>
<gene>
    <name evidence="6" type="primary">slt_2</name>
    <name evidence="6" type="ORF">ROJ8625_03085</name>
</gene>
<dbReference type="AlphaFoldDB" id="A0A1X6ZV86"/>
<reference evidence="6 7" key="1">
    <citation type="submission" date="2017-03" db="EMBL/GenBank/DDBJ databases">
        <authorList>
            <person name="Afonso C.L."/>
            <person name="Miller P.J."/>
            <person name="Scott M.A."/>
            <person name="Spackman E."/>
            <person name="Goraichik I."/>
            <person name="Dimitrov K.M."/>
            <person name="Suarez D.L."/>
            <person name="Swayne D.E."/>
        </authorList>
    </citation>
    <scope>NUCLEOTIDE SEQUENCE [LARGE SCALE GENOMIC DNA]</scope>
    <source>
        <strain evidence="6 7">CECT 8625</strain>
    </source>
</reference>
<protein>
    <submittedName>
        <fullName evidence="6">Soluble lytic murein transglycosylase</fullName>
        <ecNumber evidence="6">4.2.2.-</ecNumber>
    </submittedName>
</protein>
<dbReference type="InterPro" id="IPR008939">
    <property type="entry name" value="Lytic_TGlycosylase_superhlx_U"/>
</dbReference>
<dbReference type="GO" id="GO:0042597">
    <property type="term" value="C:periplasmic space"/>
    <property type="evidence" value="ECO:0007669"/>
    <property type="project" value="InterPro"/>
</dbReference>
<organism evidence="6 7">
    <name type="scientific">Roseivivax jejudonensis</name>
    <dbReference type="NCBI Taxonomy" id="1529041"/>
    <lineage>
        <taxon>Bacteria</taxon>
        <taxon>Pseudomonadati</taxon>
        <taxon>Pseudomonadota</taxon>
        <taxon>Alphaproteobacteria</taxon>
        <taxon>Rhodobacterales</taxon>
        <taxon>Roseobacteraceae</taxon>
        <taxon>Roseivivax</taxon>
    </lineage>
</organism>
<dbReference type="GO" id="GO:0000270">
    <property type="term" value="P:peptidoglycan metabolic process"/>
    <property type="evidence" value="ECO:0007669"/>
    <property type="project" value="InterPro"/>
</dbReference>